<name>J3L189_ORYBR</name>
<dbReference type="AlphaFoldDB" id="J3L189"/>
<feature type="compositionally biased region" description="Low complexity" evidence="1">
    <location>
        <begin position="71"/>
        <end position="87"/>
    </location>
</feature>
<evidence type="ECO:0000313" key="4">
    <source>
        <dbReference type="Proteomes" id="UP000006038"/>
    </source>
</evidence>
<evidence type="ECO:0000313" key="3">
    <source>
        <dbReference type="EnsemblPlants" id="OB01G29950.1"/>
    </source>
</evidence>
<dbReference type="HOGENOM" id="CLU_2088538_0_0_1"/>
<protein>
    <submittedName>
        <fullName evidence="3">Uncharacterized protein</fullName>
    </submittedName>
</protein>
<evidence type="ECO:0000256" key="2">
    <source>
        <dbReference type="SAM" id="SignalP"/>
    </source>
</evidence>
<sequence length="117" mass="11684">MATHAMPWLVAAALVLLLVLVLGLSMLRWLVAGHAGVGGGVHVAHARRVEAGEEDVAVGEGTEPQEVPRHAVAATAGAGAGASASSSPADVLAAPAVGGGSCQLAHHSGRMEKDSWR</sequence>
<accession>J3L189</accession>
<dbReference type="Proteomes" id="UP000006038">
    <property type="component" value="Chromosome 1"/>
</dbReference>
<feature type="signal peptide" evidence="2">
    <location>
        <begin position="1"/>
        <end position="23"/>
    </location>
</feature>
<keyword evidence="2" id="KW-0732">Signal</keyword>
<reference evidence="3" key="2">
    <citation type="submission" date="2013-04" db="UniProtKB">
        <authorList>
            <consortium name="EnsemblPlants"/>
        </authorList>
    </citation>
    <scope>IDENTIFICATION</scope>
</reference>
<evidence type="ECO:0000256" key="1">
    <source>
        <dbReference type="SAM" id="MobiDB-lite"/>
    </source>
</evidence>
<dbReference type="EnsemblPlants" id="OB01G29950.1">
    <property type="protein sequence ID" value="OB01G29950.1"/>
    <property type="gene ID" value="OB01G29950"/>
</dbReference>
<organism evidence="3">
    <name type="scientific">Oryza brachyantha</name>
    <name type="common">malo sina</name>
    <dbReference type="NCBI Taxonomy" id="4533"/>
    <lineage>
        <taxon>Eukaryota</taxon>
        <taxon>Viridiplantae</taxon>
        <taxon>Streptophyta</taxon>
        <taxon>Embryophyta</taxon>
        <taxon>Tracheophyta</taxon>
        <taxon>Spermatophyta</taxon>
        <taxon>Magnoliopsida</taxon>
        <taxon>Liliopsida</taxon>
        <taxon>Poales</taxon>
        <taxon>Poaceae</taxon>
        <taxon>BOP clade</taxon>
        <taxon>Oryzoideae</taxon>
        <taxon>Oryzeae</taxon>
        <taxon>Oryzinae</taxon>
        <taxon>Oryza</taxon>
    </lineage>
</organism>
<keyword evidence="4" id="KW-1185">Reference proteome</keyword>
<dbReference type="Gramene" id="OB01G29950.1">
    <property type="protein sequence ID" value="OB01G29950.1"/>
    <property type="gene ID" value="OB01G29950"/>
</dbReference>
<feature type="chain" id="PRO_5003772299" evidence="2">
    <location>
        <begin position="24"/>
        <end position="117"/>
    </location>
</feature>
<proteinExistence type="predicted"/>
<reference evidence="3" key="1">
    <citation type="journal article" date="2013" name="Nat. Commun.">
        <title>Whole-genome sequencing of Oryza brachyantha reveals mechanisms underlying Oryza genome evolution.</title>
        <authorList>
            <person name="Chen J."/>
            <person name="Huang Q."/>
            <person name="Gao D."/>
            <person name="Wang J."/>
            <person name="Lang Y."/>
            <person name="Liu T."/>
            <person name="Li B."/>
            <person name="Bai Z."/>
            <person name="Luis Goicoechea J."/>
            <person name="Liang C."/>
            <person name="Chen C."/>
            <person name="Zhang W."/>
            <person name="Sun S."/>
            <person name="Liao Y."/>
            <person name="Zhang X."/>
            <person name="Yang L."/>
            <person name="Song C."/>
            <person name="Wang M."/>
            <person name="Shi J."/>
            <person name="Liu G."/>
            <person name="Liu J."/>
            <person name="Zhou H."/>
            <person name="Zhou W."/>
            <person name="Yu Q."/>
            <person name="An N."/>
            <person name="Chen Y."/>
            <person name="Cai Q."/>
            <person name="Wang B."/>
            <person name="Liu B."/>
            <person name="Min J."/>
            <person name="Huang Y."/>
            <person name="Wu H."/>
            <person name="Li Z."/>
            <person name="Zhang Y."/>
            <person name="Yin Y."/>
            <person name="Song W."/>
            <person name="Jiang J."/>
            <person name="Jackson S.A."/>
            <person name="Wing R.A."/>
            <person name="Wang J."/>
            <person name="Chen M."/>
        </authorList>
    </citation>
    <scope>NUCLEOTIDE SEQUENCE [LARGE SCALE GENOMIC DNA]</scope>
    <source>
        <strain evidence="3">cv. IRGC 101232</strain>
    </source>
</reference>
<feature type="region of interest" description="Disordered" evidence="1">
    <location>
        <begin position="54"/>
        <end position="87"/>
    </location>
</feature>